<accession>A0A427UPM5</accession>
<feature type="transmembrane region" description="Helical" evidence="1">
    <location>
        <begin position="29"/>
        <end position="51"/>
    </location>
</feature>
<keyword evidence="1" id="KW-0472">Membrane</keyword>
<keyword evidence="1" id="KW-0812">Transmembrane</keyword>
<evidence type="ECO:0000313" key="3">
    <source>
        <dbReference type="Proteomes" id="UP000275331"/>
    </source>
</evidence>
<proteinExistence type="predicted"/>
<gene>
    <name evidence="2" type="ORF">EGT71_20950</name>
</gene>
<comment type="caution">
    <text evidence="2">The sequence shown here is derived from an EMBL/GenBank/DDBJ whole genome shotgun (WGS) entry which is preliminary data.</text>
</comment>
<evidence type="ECO:0000256" key="1">
    <source>
        <dbReference type="SAM" id="Phobius"/>
    </source>
</evidence>
<dbReference type="RefSeq" id="WP_125295181.1">
    <property type="nucleotide sequence ID" value="NZ_JAPTZM010000001.1"/>
</dbReference>
<dbReference type="EMBL" id="RHXB01000017">
    <property type="protein sequence ID" value="RSE22551.1"/>
    <property type="molecule type" value="Genomic_DNA"/>
</dbReference>
<evidence type="ECO:0000313" key="2">
    <source>
        <dbReference type="EMBL" id="RSE22551.1"/>
    </source>
</evidence>
<dbReference type="OrthoDB" id="6504753at2"/>
<reference evidence="2 3" key="1">
    <citation type="submission" date="2018-10" db="EMBL/GenBank/DDBJ databases">
        <title>Transmission dynamics of multidrug resistant bacteria on intensive care unit surfaces.</title>
        <authorList>
            <person name="D'Souza A.W."/>
            <person name="Potter R.F."/>
            <person name="Wallace M."/>
            <person name="Shupe A."/>
            <person name="Patel S."/>
            <person name="Sun S."/>
            <person name="Gul D."/>
            <person name="Kwon J.H."/>
            <person name="Andleeb S."/>
            <person name="Burnham C.-A.D."/>
            <person name="Dantas G."/>
        </authorList>
    </citation>
    <scope>NUCLEOTIDE SEQUENCE [LARGE SCALE GENOMIC DNA]</scope>
    <source>
        <strain evidence="2 3">AS_373</strain>
    </source>
</reference>
<keyword evidence="1" id="KW-1133">Transmembrane helix</keyword>
<dbReference type="Proteomes" id="UP000275331">
    <property type="component" value="Unassembled WGS sequence"/>
</dbReference>
<organism evidence="2 3">
    <name type="scientific">Atlantibacter subterraneus</name>
    <dbReference type="NCBI Taxonomy" id="255519"/>
    <lineage>
        <taxon>Bacteria</taxon>
        <taxon>Pseudomonadati</taxon>
        <taxon>Pseudomonadota</taxon>
        <taxon>Gammaproteobacteria</taxon>
        <taxon>Enterobacterales</taxon>
        <taxon>Enterobacteriaceae</taxon>
        <taxon>Atlantibacter</taxon>
    </lineage>
</organism>
<sequence length="167" mass="18292">MPKPASVQNNIPVKESSKWLAFEYIMQKYGGVALVLIVCLGLLGLFSDGILSSKRLSDPSHELSVEYEKVGRIDSDMNIKIETAATGENVTLVLSGDLMEANEIKSLYPAAERMTSHNGELVLHYRASATPGPLAVWLGVTPRQVGDHQYTLRSGDKTLTFSQFILP</sequence>
<dbReference type="AlphaFoldDB" id="A0A427UPM5"/>
<name>A0A427UPM5_9ENTR</name>
<protein>
    <submittedName>
        <fullName evidence="2">Uncharacterized protein</fullName>
    </submittedName>
</protein>